<dbReference type="PANTHER" id="PTHR28658:SF1">
    <property type="entry name" value="MAJOR FACILITATOR SUPERFAMILY DOMAIN CONTAINING 13B"/>
    <property type="match status" value="1"/>
</dbReference>
<comment type="caution">
    <text evidence="3">The sequence shown here is derived from an EMBL/GenBank/DDBJ whole genome shotgun (WGS) entry which is preliminary data.</text>
</comment>
<dbReference type="EMBL" id="JACASE010000008">
    <property type="protein sequence ID" value="KAF6440953.1"/>
    <property type="molecule type" value="Genomic_DNA"/>
</dbReference>
<dbReference type="Proteomes" id="UP000593571">
    <property type="component" value="Unassembled WGS sequence"/>
</dbReference>
<feature type="compositionally biased region" description="Basic residues" evidence="1">
    <location>
        <begin position="182"/>
        <end position="193"/>
    </location>
</feature>
<evidence type="ECO:0000256" key="1">
    <source>
        <dbReference type="SAM" id="MobiDB-lite"/>
    </source>
</evidence>
<keyword evidence="2" id="KW-0472">Membrane</keyword>
<keyword evidence="2" id="KW-0812">Transmembrane</keyword>
<reference evidence="3 4" key="1">
    <citation type="journal article" date="2020" name="Nature">
        <title>Six reference-quality genomes reveal evolution of bat adaptations.</title>
        <authorList>
            <person name="Jebb D."/>
            <person name="Huang Z."/>
            <person name="Pippel M."/>
            <person name="Hughes G.M."/>
            <person name="Lavrichenko K."/>
            <person name="Devanna P."/>
            <person name="Winkler S."/>
            <person name="Jermiin L.S."/>
            <person name="Skirmuntt E.C."/>
            <person name="Katzourakis A."/>
            <person name="Burkitt-Gray L."/>
            <person name="Ray D.A."/>
            <person name="Sullivan K.A.M."/>
            <person name="Roscito J.G."/>
            <person name="Kirilenko B.M."/>
            <person name="Davalos L.M."/>
            <person name="Corthals A.P."/>
            <person name="Power M.L."/>
            <person name="Jones G."/>
            <person name="Ransome R.D."/>
            <person name="Dechmann D.K.N."/>
            <person name="Locatelli A.G."/>
            <person name="Puechmaille S.J."/>
            <person name="Fedrigo O."/>
            <person name="Jarvis E.D."/>
            <person name="Hiller M."/>
            <person name="Vernes S.C."/>
            <person name="Myers E.W."/>
            <person name="Teeling E.C."/>
        </authorList>
    </citation>
    <scope>NUCLEOTIDE SEQUENCE [LARGE SCALE GENOMIC DNA]</scope>
    <source>
        <strain evidence="3">MRouAeg1</strain>
        <tissue evidence="3">Muscle</tissue>
    </source>
</reference>
<dbReference type="InterPro" id="IPR040035">
    <property type="entry name" value="TMEM180"/>
</dbReference>
<sequence length="212" mass="23832">MTLLSSKPVSWSYSVTTFGTEMLSSVFSFYYVKLFLQVYRTSEVAFVQAQIILMTWNVLNDPNGYFHSNSKANSCVSYGAPFWALAFLLPQFPWKHYSEGAWLSGLQLMASLCAFDTRSPSSGKPSAPCLRGFSLDTKVGFRLRKRTKQPHSWPPPASSSVASCLTAWKSCSVSRPRRGRRRARCCQPQHRHGPPAALRAQTKPRGKCLLRK</sequence>
<evidence type="ECO:0000313" key="4">
    <source>
        <dbReference type="Proteomes" id="UP000593571"/>
    </source>
</evidence>
<feature type="region of interest" description="Disordered" evidence="1">
    <location>
        <begin position="182"/>
        <end position="212"/>
    </location>
</feature>
<proteinExistence type="predicted"/>
<name>A0A7J8EZW0_ROUAE</name>
<feature type="transmembrane region" description="Helical" evidence="2">
    <location>
        <begin position="12"/>
        <end position="32"/>
    </location>
</feature>
<organism evidence="3 4">
    <name type="scientific">Rousettus aegyptiacus</name>
    <name type="common">Egyptian fruit bat</name>
    <name type="synonym">Pteropus aegyptiacus</name>
    <dbReference type="NCBI Taxonomy" id="9407"/>
    <lineage>
        <taxon>Eukaryota</taxon>
        <taxon>Metazoa</taxon>
        <taxon>Chordata</taxon>
        <taxon>Craniata</taxon>
        <taxon>Vertebrata</taxon>
        <taxon>Euteleostomi</taxon>
        <taxon>Mammalia</taxon>
        <taxon>Eutheria</taxon>
        <taxon>Laurasiatheria</taxon>
        <taxon>Chiroptera</taxon>
        <taxon>Yinpterochiroptera</taxon>
        <taxon>Pteropodoidea</taxon>
        <taxon>Pteropodidae</taxon>
        <taxon>Rousettinae</taxon>
        <taxon>Rousettus</taxon>
    </lineage>
</organism>
<evidence type="ECO:0000313" key="3">
    <source>
        <dbReference type="EMBL" id="KAF6440953.1"/>
    </source>
</evidence>
<evidence type="ECO:0000256" key="2">
    <source>
        <dbReference type="SAM" id="Phobius"/>
    </source>
</evidence>
<dbReference type="AlphaFoldDB" id="A0A7J8EZW0"/>
<feature type="compositionally biased region" description="Basic residues" evidence="1">
    <location>
        <begin position="202"/>
        <end position="212"/>
    </location>
</feature>
<protein>
    <submittedName>
        <fullName evidence="3">Uncharacterized protein</fullName>
    </submittedName>
</protein>
<dbReference type="PANTHER" id="PTHR28658">
    <property type="entry name" value="TRANSMEMBRANE PROTEIN 180"/>
    <property type="match status" value="1"/>
</dbReference>
<keyword evidence="4" id="KW-1185">Reference proteome</keyword>
<accession>A0A7J8EZW0</accession>
<keyword evidence="2" id="KW-1133">Transmembrane helix</keyword>
<gene>
    <name evidence="3" type="ORF">HJG63_012192</name>
</gene>